<organism evidence="1 2">
    <name type="scientific">Candidatus Electrothrix aarhusensis</name>
    <dbReference type="NCBI Taxonomy" id="1859131"/>
    <lineage>
        <taxon>Bacteria</taxon>
        <taxon>Pseudomonadati</taxon>
        <taxon>Thermodesulfobacteriota</taxon>
        <taxon>Desulfobulbia</taxon>
        <taxon>Desulfobulbales</taxon>
        <taxon>Desulfobulbaceae</taxon>
        <taxon>Candidatus Electrothrix</taxon>
    </lineage>
</organism>
<keyword evidence="2" id="KW-1185">Reference proteome</keyword>
<proteinExistence type="predicted"/>
<sequence>MKFDNEEKGILDALENNKIELADPSEAEIDTIKTTAKRTFKKNKRITIRLYDHDFAGIQKKALEMGVPYQTLISGIIHRYVEGDIKIKPA</sequence>
<accession>A0A3S3QCY2</accession>
<dbReference type="AlphaFoldDB" id="A0A3S3QCY2"/>
<evidence type="ECO:0008006" key="3">
    <source>
        <dbReference type="Google" id="ProtNLM"/>
    </source>
</evidence>
<name>A0A3S3QCY2_9BACT</name>
<dbReference type="Proteomes" id="UP000287853">
    <property type="component" value="Unassembled WGS sequence"/>
</dbReference>
<evidence type="ECO:0000313" key="1">
    <source>
        <dbReference type="EMBL" id="RWX44228.1"/>
    </source>
</evidence>
<gene>
    <name evidence="1" type="ORF">H206_02224</name>
</gene>
<dbReference type="EMBL" id="MTKO01000099">
    <property type="protein sequence ID" value="RWX44228.1"/>
    <property type="molecule type" value="Genomic_DNA"/>
</dbReference>
<evidence type="ECO:0000313" key="2">
    <source>
        <dbReference type="Proteomes" id="UP000287853"/>
    </source>
</evidence>
<protein>
    <recommendedName>
        <fullName evidence="3">Antitoxin</fullName>
    </recommendedName>
</protein>
<reference evidence="1 2" key="1">
    <citation type="submission" date="2017-01" db="EMBL/GenBank/DDBJ databases">
        <title>The cable genome- insights into the physiology and evolution of filamentous bacteria capable of sulfide oxidation via long distance electron transfer.</title>
        <authorList>
            <person name="Schreiber L."/>
            <person name="Bjerg J.T."/>
            <person name="Boggild A."/>
            <person name="Van De Vossenberg J."/>
            <person name="Meysman F."/>
            <person name="Nielsen L.P."/>
            <person name="Schramm A."/>
            <person name="Kjeldsen K.U."/>
        </authorList>
    </citation>
    <scope>NUCLEOTIDE SEQUENCE [LARGE SCALE GENOMIC DNA]</scope>
    <source>
        <strain evidence="1">MCF</strain>
    </source>
</reference>
<comment type="caution">
    <text evidence="1">The sequence shown here is derived from an EMBL/GenBank/DDBJ whole genome shotgun (WGS) entry which is preliminary data.</text>
</comment>